<dbReference type="Proteomes" id="UP001150728">
    <property type="component" value="Unassembled WGS sequence"/>
</dbReference>
<evidence type="ECO:0000313" key="2">
    <source>
        <dbReference type="Proteomes" id="UP001150728"/>
    </source>
</evidence>
<dbReference type="Gene3D" id="2.60.200.60">
    <property type="match status" value="1"/>
</dbReference>
<proteinExistence type="predicted"/>
<organism evidence="1 2">
    <name type="scientific">Pseudomonas asiatica</name>
    <dbReference type="NCBI Taxonomy" id="2219225"/>
    <lineage>
        <taxon>Bacteria</taxon>
        <taxon>Pseudomonadati</taxon>
        <taxon>Pseudomonadota</taxon>
        <taxon>Gammaproteobacteria</taxon>
        <taxon>Pseudomonadales</taxon>
        <taxon>Pseudomonadaceae</taxon>
        <taxon>Pseudomonas</taxon>
    </lineage>
</organism>
<dbReference type="CDD" id="cd14744">
    <property type="entry name" value="PAAR_CT_2"/>
    <property type="match status" value="1"/>
</dbReference>
<sequence length="87" mass="8780">MKCVIRIGDRTTGGGTVLSGSTAMYFDGIGVAREGDPVDCPVLGHGRTVIAEGHAAFKDNGVPVAFDGHRCACGCALISSMPSAGVN</sequence>
<gene>
    <name evidence="1" type="ORF">NP554_26800</name>
</gene>
<reference evidence="1" key="1">
    <citation type="submission" date="2022-07" db="EMBL/GenBank/DDBJ databases">
        <title>Multi-strain Analysis of Pseudomonas putida Reveals Metabolic and Genetic Diversity.</title>
        <authorList>
            <person name="Monk J.M."/>
        </authorList>
    </citation>
    <scope>NUCLEOTIDE SEQUENCE</scope>
    <source>
        <strain evidence="1">17633</strain>
    </source>
</reference>
<dbReference type="EMBL" id="JANIAM010000033">
    <property type="protein sequence ID" value="MDD2115404.1"/>
    <property type="molecule type" value="Genomic_DNA"/>
</dbReference>
<dbReference type="InterPro" id="IPR008727">
    <property type="entry name" value="PAAR_motif"/>
</dbReference>
<comment type="caution">
    <text evidence="1">The sequence shown here is derived from an EMBL/GenBank/DDBJ whole genome shotgun (WGS) entry which is preliminary data.</text>
</comment>
<dbReference type="Pfam" id="PF05488">
    <property type="entry name" value="PAAR_motif"/>
    <property type="match status" value="1"/>
</dbReference>
<dbReference type="RefSeq" id="WP_274120999.1">
    <property type="nucleotide sequence ID" value="NZ_CP128558.1"/>
</dbReference>
<evidence type="ECO:0000313" key="1">
    <source>
        <dbReference type="EMBL" id="MDD2115404.1"/>
    </source>
</evidence>
<protein>
    <submittedName>
        <fullName evidence="1">PAAR domain-containing protein</fullName>
    </submittedName>
</protein>
<accession>A0A9X4I320</accession>
<dbReference type="AlphaFoldDB" id="A0A9X4I320"/>
<name>A0A9X4I320_9PSED</name>